<evidence type="ECO:0000313" key="3">
    <source>
        <dbReference type="EMBL" id="QAS51475.1"/>
    </source>
</evidence>
<proteinExistence type="predicted"/>
<dbReference type="Proteomes" id="UP000287756">
    <property type="component" value="Chromosome"/>
</dbReference>
<dbReference type="KEGG" id="hli:HLI_04175"/>
<dbReference type="AlphaFoldDB" id="A0A410M9S7"/>
<dbReference type="SMART" id="SM00418">
    <property type="entry name" value="HTH_ARSR"/>
    <property type="match status" value="1"/>
</dbReference>
<feature type="domain" description="HTH arsR-type" evidence="2">
    <location>
        <begin position="1"/>
        <end position="95"/>
    </location>
</feature>
<evidence type="ECO:0000256" key="1">
    <source>
        <dbReference type="ARBA" id="ARBA00023125"/>
    </source>
</evidence>
<dbReference type="EMBL" id="CP026118">
    <property type="protein sequence ID" value="QAS51475.1"/>
    <property type="molecule type" value="Genomic_DNA"/>
</dbReference>
<evidence type="ECO:0000313" key="4">
    <source>
        <dbReference type="Proteomes" id="UP000287756"/>
    </source>
</evidence>
<evidence type="ECO:0000259" key="2">
    <source>
        <dbReference type="PROSITE" id="PS50987"/>
    </source>
</evidence>
<reference evidence="3 4" key="1">
    <citation type="submission" date="2018-01" db="EMBL/GenBank/DDBJ databases">
        <title>The whole genome sequencing and assembly of Halobacillus litoralis ERB031 strain.</title>
        <authorList>
            <person name="Lee S.-J."/>
            <person name="Park M.-K."/>
            <person name="Kim J.-Y."/>
            <person name="Lee Y.-J."/>
            <person name="Yi H."/>
            <person name="Bahn Y.-S."/>
            <person name="Kim J.F."/>
            <person name="Lee D.-W."/>
        </authorList>
    </citation>
    <scope>NUCLEOTIDE SEQUENCE [LARGE SCALE GENOMIC DNA]</scope>
    <source>
        <strain evidence="3 4">ERB 031</strain>
    </source>
</reference>
<accession>A0A410M9S7</accession>
<dbReference type="GO" id="GO:0003700">
    <property type="term" value="F:DNA-binding transcription factor activity"/>
    <property type="evidence" value="ECO:0007669"/>
    <property type="project" value="InterPro"/>
</dbReference>
<dbReference type="GO" id="GO:0003677">
    <property type="term" value="F:DNA binding"/>
    <property type="evidence" value="ECO:0007669"/>
    <property type="project" value="UniProtKB-KW"/>
</dbReference>
<dbReference type="InterPro" id="IPR011991">
    <property type="entry name" value="ArsR-like_HTH"/>
</dbReference>
<keyword evidence="1" id="KW-0238">DNA-binding</keyword>
<dbReference type="PROSITE" id="PS50987">
    <property type="entry name" value="HTH_ARSR_2"/>
    <property type="match status" value="1"/>
</dbReference>
<dbReference type="InterPro" id="IPR036388">
    <property type="entry name" value="WH-like_DNA-bd_sf"/>
</dbReference>
<dbReference type="InterPro" id="IPR001845">
    <property type="entry name" value="HTH_ArsR_DNA-bd_dom"/>
</dbReference>
<name>A0A410M9S7_9BACI</name>
<dbReference type="RefSeq" id="WP_128523270.1">
    <property type="nucleotide sequence ID" value="NZ_CP026118.1"/>
</dbReference>
<sequence length="113" mass="13198">MVEHNNENLDDIFHALADETRREMVRLVSEKERTVSEMAAPFDMSLAAASKHIKVLEKANLIQRTVEGRTHTCRLEAETLALASQWLSVYEKFWSKRFDLLESELLQEEKKKH</sequence>
<dbReference type="CDD" id="cd00090">
    <property type="entry name" value="HTH_ARSR"/>
    <property type="match status" value="1"/>
</dbReference>
<gene>
    <name evidence="3" type="ORF">HLI_04175</name>
</gene>
<dbReference type="InterPro" id="IPR036390">
    <property type="entry name" value="WH_DNA-bd_sf"/>
</dbReference>
<dbReference type="PANTHER" id="PTHR38600">
    <property type="entry name" value="TRANSCRIPTIONAL REGULATORY PROTEIN"/>
    <property type="match status" value="1"/>
</dbReference>
<dbReference type="NCBIfam" id="NF033788">
    <property type="entry name" value="HTH_metalloreg"/>
    <property type="match status" value="1"/>
</dbReference>
<dbReference type="Gene3D" id="1.10.10.10">
    <property type="entry name" value="Winged helix-like DNA-binding domain superfamily/Winged helix DNA-binding domain"/>
    <property type="match status" value="1"/>
</dbReference>
<dbReference type="PANTHER" id="PTHR38600:SF2">
    <property type="entry name" value="SLL0088 PROTEIN"/>
    <property type="match status" value="1"/>
</dbReference>
<organism evidence="3 4">
    <name type="scientific">Halobacillus litoralis</name>
    <dbReference type="NCBI Taxonomy" id="45668"/>
    <lineage>
        <taxon>Bacteria</taxon>
        <taxon>Bacillati</taxon>
        <taxon>Bacillota</taxon>
        <taxon>Bacilli</taxon>
        <taxon>Bacillales</taxon>
        <taxon>Bacillaceae</taxon>
        <taxon>Halobacillus</taxon>
    </lineage>
</organism>
<dbReference type="OrthoDB" id="9799175at2"/>
<dbReference type="Pfam" id="PF12840">
    <property type="entry name" value="HTH_20"/>
    <property type="match status" value="1"/>
</dbReference>
<dbReference type="SUPFAM" id="SSF46785">
    <property type="entry name" value="Winged helix' DNA-binding domain"/>
    <property type="match status" value="1"/>
</dbReference>
<protein>
    <submittedName>
        <fullName evidence="3">Transcriptional regulator</fullName>
    </submittedName>
</protein>